<dbReference type="InterPro" id="IPR050508">
    <property type="entry name" value="Methyltransf_Superfamily"/>
</dbReference>
<evidence type="ECO:0000313" key="3">
    <source>
        <dbReference type="Proteomes" id="UP000291189"/>
    </source>
</evidence>
<accession>A0A4V1Z191</accession>
<gene>
    <name evidence="2" type="ORF">ETU37_19755</name>
</gene>
<dbReference type="OrthoDB" id="9805171at2"/>
<protein>
    <submittedName>
        <fullName evidence="2">Class I SAM-dependent methyltransferase</fullName>
    </submittedName>
</protein>
<dbReference type="PANTHER" id="PTHR42912">
    <property type="entry name" value="METHYLTRANSFERASE"/>
    <property type="match status" value="1"/>
</dbReference>
<proteinExistence type="predicted"/>
<sequence>MRRAYDVVAEDYAARLPDNRSEAAIDLAMVDAFAAAVDEGAILDAGCGAGRMSRYLLRRGCDVEGVDLSPGMVAMARRDTPGVRFTVGSLADLPYPDGSFAGVLLWYSIIHTAPAGQDRIFAEAARVLRPGGHLLVGFQAGTGTKDVSAAYSRYGHDVELERHLFTADEVAARLEAVRVRELTRLVRRAEGPEHDDQAIVLGRRSAQTR</sequence>
<dbReference type="CDD" id="cd02440">
    <property type="entry name" value="AdoMet_MTases"/>
    <property type="match status" value="1"/>
</dbReference>
<dbReference type="SUPFAM" id="SSF53335">
    <property type="entry name" value="S-adenosyl-L-methionine-dependent methyltransferases"/>
    <property type="match status" value="1"/>
</dbReference>
<feature type="domain" description="Methyltransferase" evidence="1">
    <location>
        <begin position="42"/>
        <end position="132"/>
    </location>
</feature>
<evidence type="ECO:0000259" key="1">
    <source>
        <dbReference type="Pfam" id="PF13649"/>
    </source>
</evidence>
<dbReference type="EMBL" id="SDPU01000034">
    <property type="protein sequence ID" value="RYU10086.1"/>
    <property type="molecule type" value="Genomic_DNA"/>
</dbReference>
<reference evidence="2 3" key="1">
    <citation type="submission" date="2019-01" db="EMBL/GenBank/DDBJ databases">
        <title>Nocardioides guangzhouensis sp. nov., an actinobacterium isolated from soil.</title>
        <authorList>
            <person name="Fu Y."/>
            <person name="Cai Y."/>
            <person name="Lin Z."/>
            <person name="Chen P."/>
        </authorList>
    </citation>
    <scope>NUCLEOTIDE SEQUENCE [LARGE SCALE GENOMIC DNA]</scope>
    <source>
        <strain evidence="2 3">NBRC 105384</strain>
    </source>
</reference>
<dbReference type="GO" id="GO:0008168">
    <property type="term" value="F:methyltransferase activity"/>
    <property type="evidence" value="ECO:0007669"/>
    <property type="project" value="UniProtKB-KW"/>
</dbReference>
<dbReference type="InterPro" id="IPR041698">
    <property type="entry name" value="Methyltransf_25"/>
</dbReference>
<keyword evidence="2" id="KW-0808">Transferase</keyword>
<name>A0A4V1Z191_9ACTN</name>
<organism evidence="2 3">
    <name type="scientific">Nocardioides iriomotensis</name>
    <dbReference type="NCBI Taxonomy" id="715784"/>
    <lineage>
        <taxon>Bacteria</taxon>
        <taxon>Bacillati</taxon>
        <taxon>Actinomycetota</taxon>
        <taxon>Actinomycetes</taxon>
        <taxon>Propionibacteriales</taxon>
        <taxon>Nocardioidaceae</taxon>
        <taxon>Nocardioides</taxon>
    </lineage>
</organism>
<dbReference type="PANTHER" id="PTHR42912:SF45">
    <property type="entry name" value="23S RRNA (GUANINE(745)-N(1))-METHYLTRANSFERASE"/>
    <property type="match status" value="1"/>
</dbReference>
<evidence type="ECO:0000313" key="2">
    <source>
        <dbReference type="EMBL" id="RYU10086.1"/>
    </source>
</evidence>
<dbReference type="Proteomes" id="UP000291189">
    <property type="component" value="Unassembled WGS sequence"/>
</dbReference>
<dbReference type="Pfam" id="PF13649">
    <property type="entry name" value="Methyltransf_25"/>
    <property type="match status" value="1"/>
</dbReference>
<dbReference type="AlphaFoldDB" id="A0A4V1Z191"/>
<comment type="caution">
    <text evidence="2">The sequence shown here is derived from an EMBL/GenBank/DDBJ whole genome shotgun (WGS) entry which is preliminary data.</text>
</comment>
<keyword evidence="2" id="KW-0489">Methyltransferase</keyword>
<dbReference type="GO" id="GO:0032259">
    <property type="term" value="P:methylation"/>
    <property type="evidence" value="ECO:0007669"/>
    <property type="project" value="UniProtKB-KW"/>
</dbReference>
<dbReference type="InterPro" id="IPR029063">
    <property type="entry name" value="SAM-dependent_MTases_sf"/>
</dbReference>
<keyword evidence="3" id="KW-1185">Reference proteome</keyword>
<dbReference type="Gene3D" id="3.40.50.150">
    <property type="entry name" value="Vaccinia Virus protein VP39"/>
    <property type="match status" value="1"/>
</dbReference>